<gene>
    <name evidence="16" type="primary">LOC110976844</name>
</gene>
<comment type="catalytic activity">
    <reaction evidence="1 11">
        <text>S-ubiquitinyl-[E2 ubiquitin-conjugating enzyme]-L-cysteine + [acceptor protein]-L-lysine = [E2 ubiquitin-conjugating enzyme]-L-cysteine + N(6)-ubiquitinyl-[acceptor protein]-L-lysine.</text>
        <dbReference type="EC" id="2.3.2.27"/>
    </reaction>
</comment>
<dbReference type="GO" id="GO:0008270">
    <property type="term" value="F:zinc ion binding"/>
    <property type="evidence" value="ECO:0007669"/>
    <property type="project" value="UniProtKB-KW"/>
</dbReference>
<dbReference type="FunFam" id="3.30.390.130:FF:000001">
    <property type="entry name" value="Probable E3 ubiquitin-protein ligase DTX3"/>
    <property type="match status" value="1"/>
</dbReference>
<dbReference type="AlphaFoldDB" id="A0A8B7XZ35"/>
<comment type="pathway">
    <text evidence="2 11">Protein modification; protein ubiquitination.</text>
</comment>
<feature type="compositionally biased region" description="Low complexity" evidence="12">
    <location>
        <begin position="192"/>
        <end position="212"/>
    </location>
</feature>
<dbReference type="Gene3D" id="3.30.390.130">
    <property type="match status" value="1"/>
</dbReference>
<protein>
    <recommendedName>
        <fullName evidence="11">E3 ubiquitin-protein ligase</fullName>
        <ecNumber evidence="11">2.3.2.27</ecNumber>
    </recommendedName>
</protein>
<name>A0A8B7XZ35_ACAPL</name>
<dbReference type="InterPro" id="IPR013083">
    <property type="entry name" value="Znf_RING/FYVE/PHD"/>
</dbReference>
<evidence type="ECO:0000256" key="2">
    <source>
        <dbReference type="ARBA" id="ARBA00004906"/>
    </source>
</evidence>
<evidence type="ECO:0000259" key="14">
    <source>
        <dbReference type="PROSITE" id="PS50918"/>
    </source>
</evidence>
<keyword evidence="6" id="KW-0677">Repeat</keyword>
<keyword evidence="5 11" id="KW-0479">Metal-binding</keyword>
<dbReference type="InterPro" id="IPR037197">
    <property type="entry name" value="WWE_dom_sf"/>
</dbReference>
<feature type="domain" description="WWE" evidence="14">
    <location>
        <begin position="75"/>
        <end position="152"/>
    </location>
</feature>
<dbReference type="RefSeq" id="XP_022086168.1">
    <property type="nucleotide sequence ID" value="XM_022230476.1"/>
</dbReference>
<dbReference type="PROSITE" id="PS50089">
    <property type="entry name" value="ZF_RING_2"/>
    <property type="match status" value="1"/>
</dbReference>
<dbReference type="InterPro" id="IPR018123">
    <property type="entry name" value="WWE-dom_subgr"/>
</dbReference>
<evidence type="ECO:0000256" key="3">
    <source>
        <dbReference type="ARBA" id="ARBA00009413"/>
    </source>
</evidence>
<evidence type="ECO:0000256" key="5">
    <source>
        <dbReference type="ARBA" id="ARBA00022723"/>
    </source>
</evidence>
<dbReference type="EC" id="2.3.2.27" evidence="11"/>
<dbReference type="SMART" id="SM00678">
    <property type="entry name" value="WWE"/>
    <property type="match status" value="2"/>
</dbReference>
<dbReference type="Pfam" id="PF13639">
    <property type="entry name" value="zf-RING_2"/>
    <property type="match status" value="1"/>
</dbReference>
<feature type="compositionally biased region" description="Basic residues" evidence="12">
    <location>
        <begin position="234"/>
        <end position="245"/>
    </location>
</feature>
<dbReference type="OrthoDB" id="2449614at2759"/>
<dbReference type="SUPFAM" id="SSF57850">
    <property type="entry name" value="RING/U-box"/>
    <property type="match status" value="1"/>
</dbReference>
<keyword evidence="4 11" id="KW-0808">Transferase</keyword>
<keyword evidence="15" id="KW-1185">Reference proteome</keyword>
<dbReference type="Proteomes" id="UP000694845">
    <property type="component" value="Unplaced"/>
</dbReference>
<dbReference type="SMART" id="SM00184">
    <property type="entry name" value="RING"/>
    <property type="match status" value="1"/>
</dbReference>
<dbReference type="Gene3D" id="3.30.40.10">
    <property type="entry name" value="Zinc/RING finger domain, C3HC4 (zinc finger)"/>
    <property type="match status" value="1"/>
</dbReference>
<feature type="domain" description="RING-type" evidence="13">
    <location>
        <begin position="435"/>
        <end position="490"/>
    </location>
</feature>
<dbReference type="InterPro" id="IPR001841">
    <property type="entry name" value="Znf_RING"/>
</dbReference>
<evidence type="ECO:0000256" key="9">
    <source>
        <dbReference type="ARBA" id="ARBA00022976"/>
    </source>
</evidence>
<feature type="compositionally biased region" description="Polar residues" evidence="12">
    <location>
        <begin position="214"/>
        <end position="231"/>
    </location>
</feature>
<evidence type="ECO:0000256" key="1">
    <source>
        <dbReference type="ARBA" id="ARBA00000900"/>
    </source>
</evidence>
<dbReference type="Pfam" id="PF18102">
    <property type="entry name" value="DTC"/>
    <property type="match status" value="1"/>
</dbReference>
<comment type="subcellular location">
    <subcellularLocation>
        <location evidence="11">Cytoplasm</location>
    </subcellularLocation>
</comment>
<dbReference type="UniPathway" id="UPA00143"/>
<dbReference type="Gene3D" id="3.30.720.50">
    <property type="match status" value="2"/>
</dbReference>
<dbReference type="GeneID" id="110976844"/>
<organism evidence="15 16">
    <name type="scientific">Acanthaster planci</name>
    <name type="common">Crown-of-thorns starfish</name>
    <dbReference type="NCBI Taxonomy" id="133434"/>
    <lineage>
        <taxon>Eukaryota</taxon>
        <taxon>Metazoa</taxon>
        <taxon>Echinodermata</taxon>
        <taxon>Eleutherozoa</taxon>
        <taxon>Asterozoa</taxon>
        <taxon>Asteroidea</taxon>
        <taxon>Valvatacea</taxon>
        <taxon>Valvatida</taxon>
        <taxon>Acanthasteridae</taxon>
        <taxon>Acanthaster</taxon>
    </lineage>
</organism>
<evidence type="ECO:0000313" key="15">
    <source>
        <dbReference type="Proteomes" id="UP000694845"/>
    </source>
</evidence>
<dbReference type="InterPro" id="IPR039399">
    <property type="entry name" value="Deltex_C_sf"/>
</dbReference>
<keyword evidence="9" id="KW-0914">Notch signaling pathway</keyword>
<dbReference type="CDD" id="cd09633">
    <property type="entry name" value="Deltex_C"/>
    <property type="match status" value="1"/>
</dbReference>
<evidence type="ECO:0000256" key="10">
    <source>
        <dbReference type="PROSITE-ProRule" id="PRU00175"/>
    </source>
</evidence>
<sequence>MAEESDVVVWEWFTDHGRWRPYQPNIARGIEENYGRTLMLRLGDIDPSMAVYEIDFNTRQQKRLNTGTVRSIRRRTFQATSAPGKNIEWQWQDDYNWCPYDVDTSCIIEEAYQHPYGSIDLSTTPSCLPYELDLVAMTQQRSGTGFVRNIRRMCLPVPGYPRITPAQCSSSASMESVEEDSHDGGSAALSRPTSLQAPPQPSSQPTATTAAPDDSNSSQGSDCSTSASSSLGRAGKKHPGKRAASRKSVAATSGVRATVAWTSPPDPNAAGTSSGSGGIGTRSSLPRSVSVPATMAGVSGSANERPSVSSGAVISSSSTTSCLAAAAAAGRMTRSQSTPNSIIARPAHAAGARLSPVMTAITGLLLSTAVPVKLHPTPIPIFSPPPISKGSIRPVEGIKPSKKKQKTTSLIRVDSPEDVMKKYVNKVKKIPDEECPICYEKLSEGSHYTEDTDDVVLKLSRCGHLFHRGCLHAMYNSGPKDGSIQCPTCKTIYGVKHGNQPSGRMDYHIIPPSLQGFPDCGTIRIIYDIPPGTQGPEHPHPGKRYSARGFPRHCYLPDNEIGRKILKLLIIAWERRLLFTIGTSATTGEPCTVVWNEIHHKTEFGSNVTGHGYPDPNYFDNVLSELAAQGVTEDCLKD</sequence>
<dbReference type="GO" id="GO:0016567">
    <property type="term" value="P:protein ubiquitination"/>
    <property type="evidence" value="ECO:0007669"/>
    <property type="project" value="UniProtKB-UniRule"/>
</dbReference>
<dbReference type="Pfam" id="PF02825">
    <property type="entry name" value="WWE"/>
    <property type="match status" value="2"/>
</dbReference>
<dbReference type="PROSITE" id="PS50918">
    <property type="entry name" value="WWE"/>
    <property type="match status" value="2"/>
</dbReference>
<dbReference type="KEGG" id="aplc:110976844"/>
<feature type="region of interest" description="Disordered" evidence="12">
    <location>
        <begin position="295"/>
        <end position="314"/>
    </location>
</feature>
<comment type="similarity">
    <text evidence="3 11">Belongs to the Deltex family.</text>
</comment>
<reference evidence="16" key="1">
    <citation type="submission" date="2025-08" db="UniProtKB">
        <authorList>
            <consortium name="RefSeq"/>
        </authorList>
    </citation>
    <scope>IDENTIFICATION</scope>
</reference>
<evidence type="ECO:0000256" key="11">
    <source>
        <dbReference type="RuleBase" id="RU367105"/>
    </source>
</evidence>
<evidence type="ECO:0000259" key="13">
    <source>
        <dbReference type="PROSITE" id="PS50089"/>
    </source>
</evidence>
<dbReference type="InterPro" id="IPR004170">
    <property type="entry name" value="WWE_dom"/>
</dbReference>
<dbReference type="SUPFAM" id="SSF117839">
    <property type="entry name" value="WWE domain"/>
    <property type="match status" value="2"/>
</dbReference>
<keyword evidence="7 10" id="KW-0863">Zinc-finger</keyword>
<accession>A0A8B7XZ35</accession>
<keyword evidence="11" id="KW-0963">Cytoplasm</keyword>
<dbReference type="GO" id="GO:0061630">
    <property type="term" value="F:ubiquitin protein ligase activity"/>
    <property type="evidence" value="ECO:0007669"/>
    <property type="project" value="UniProtKB-UniRule"/>
</dbReference>
<evidence type="ECO:0000256" key="4">
    <source>
        <dbReference type="ARBA" id="ARBA00022679"/>
    </source>
</evidence>
<dbReference type="GO" id="GO:0007219">
    <property type="term" value="P:Notch signaling pathway"/>
    <property type="evidence" value="ECO:0007669"/>
    <property type="project" value="UniProtKB-KW"/>
</dbReference>
<evidence type="ECO:0000256" key="7">
    <source>
        <dbReference type="ARBA" id="ARBA00022771"/>
    </source>
</evidence>
<evidence type="ECO:0000256" key="8">
    <source>
        <dbReference type="ARBA" id="ARBA00022833"/>
    </source>
</evidence>
<feature type="region of interest" description="Disordered" evidence="12">
    <location>
        <begin position="166"/>
        <end position="288"/>
    </location>
</feature>
<dbReference type="GO" id="GO:0005737">
    <property type="term" value="C:cytoplasm"/>
    <property type="evidence" value="ECO:0007669"/>
    <property type="project" value="UniProtKB-SubCell"/>
</dbReference>
<dbReference type="PANTHER" id="PTHR12622">
    <property type="entry name" value="DELTEX-RELATED"/>
    <property type="match status" value="1"/>
</dbReference>
<proteinExistence type="inferred from homology"/>
<evidence type="ECO:0000256" key="12">
    <source>
        <dbReference type="SAM" id="MobiDB-lite"/>
    </source>
</evidence>
<evidence type="ECO:0000313" key="16">
    <source>
        <dbReference type="RefSeq" id="XP_022086168.1"/>
    </source>
</evidence>
<feature type="domain" description="WWE" evidence="14">
    <location>
        <begin position="1"/>
        <end position="74"/>
    </location>
</feature>
<dbReference type="InterPro" id="IPR039396">
    <property type="entry name" value="Deltex_C"/>
</dbReference>
<dbReference type="CDD" id="cd16459">
    <property type="entry name" value="RING-H2_DTX1-like"/>
    <property type="match status" value="1"/>
</dbReference>
<keyword evidence="8 11" id="KW-0862">Zinc</keyword>
<dbReference type="InterPro" id="IPR039398">
    <property type="entry name" value="Deltex_fam"/>
</dbReference>
<dbReference type="FunFam" id="3.30.40.10:FF:000097">
    <property type="entry name" value="E3 ubiquitin-protein ligase DTX4"/>
    <property type="match status" value="1"/>
</dbReference>
<evidence type="ECO:0000256" key="6">
    <source>
        <dbReference type="ARBA" id="ARBA00022737"/>
    </source>
</evidence>